<evidence type="ECO:0000256" key="7">
    <source>
        <dbReference type="SAM" id="Phobius"/>
    </source>
</evidence>
<feature type="transmembrane region" description="Helical" evidence="7">
    <location>
        <begin position="156"/>
        <end position="176"/>
    </location>
</feature>
<keyword evidence="9" id="KW-1185">Reference proteome</keyword>
<evidence type="ECO:0000313" key="9">
    <source>
        <dbReference type="Proteomes" id="UP000224915"/>
    </source>
</evidence>
<evidence type="ECO:0000256" key="6">
    <source>
        <dbReference type="SAM" id="MobiDB-lite"/>
    </source>
</evidence>
<feature type="transmembrane region" description="Helical" evidence="7">
    <location>
        <begin position="407"/>
        <end position="430"/>
    </location>
</feature>
<dbReference type="GO" id="GO:0005886">
    <property type="term" value="C:plasma membrane"/>
    <property type="evidence" value="ECO:0007669"/>
    <property type="project" value="UniProtKB-SubCell"/>
</dbReference>
<feature type="transmembrane region" description="Helical" evidence="7">
    <location>
        <begin position="188"/>
        <end position="213"/>
    </location>
</feature>
<sequence length="470" mass="49520">MVTDRAAHSPHAPTATSEAHPTRRQLREERRRGSAARQVSSTAAVKVIGMAIAGVAGMVTSRLIIQHYGIDAYAQYGVLATLPSLIPFADLGVAAVLVNVIAESRHPRRDPRVVRTITSAFRILFTSAAVIALGAIACGVFGWWPALLGDGLMPQGGALAATLCALVFALALPLGVGQRLLVSAGRTALQTGFSALGSPLVLLMVAASVALALPMGPYVAVFSYLASAVVAVVCLIAAGRLLHPIVGDGLRDVPRIRTAPGVRVVDVAWPMLLQMMALPVAMQTGRLMLSHLATPEDIAQYNLASQLFGLVVQSVAAGGMALWPLYARARADGRVRSPLPASLVFLALAGAAACLLWLLLDWMTMLISDGQIQIGTSLAGAFVVFVALQAVKYPLGMYMTDARGLRFQVLPIIAMVPISLGLAALFIPAIGAAGPVWATSIAVLLCQVLPNAWYVRRDLVRRAREGERES</sequence>
<keyword evidence="4 7" id="KW-1133">Transmembrane helix</keyword>
<evidence type="ECO:0000256" key="2">
    <source>
        <dbReference type="ARBA" id="ARBA00022475"/>
    </source>
</evidence>
<dbReference type="PANTHER" id="PTHR30250">
    <property type="entry name" value="PST FAMILY PREDICTED COLANIC ACID TRANSPORTER"/>
    <property type="match status" value="1"/>
</dbReference>
<dbReference type="EMBL" id="PDJD01000001">
    <property type="protein sequence ID" value="PFG20466.1"/>
    <property type="molecule type" value="Genomic_DNA"/>
</dbReference>
<feature type="transmembrane region" description="Helical" evidence="7">
    <location>
        <begin position="436"/>
        <end position="455"/>
    </location>
</feature>
<proteinExistence type="predicted"/>
<dbReference type="PANTHER" id="PTHR30250:SF11">
    <property type="entry name" value="O-ANTIGEN TRANSPORTER-RELATED"/>
    <property type="match status" value="1"/>
</dbReference>
<feature type="transmembrane region" description="Helical" evidence="7">
    <location>
        <begin position="372"/>
        <end position="395"/>
    </location>
</feature>
<evidence type="ECO:0000313" key="8">
    <source>
        <dbReference type="EMBL" id="PFG20466.1"/>
    </source>
</evidence>
<evidence type="ECO:0000256" key="4">
    <source>
        <dbReference type="ARBA" id="ARBA00022989"/>
    </source>
</evidence>
<feature type="transmembrane region" description="Helical" evidence="7">
    <location>
        <begin position="339"/>
        <end position="360"/>
    </location>
</feature>
<organism evidence="8 9">
    <name type="scientific">Serinibacter salmoneus</name>
    <dbReference type="NCBI Taxonomy" id="556530"/>
    <lineage>
        <taxon>Bacteria</taxon>
        <taxon>Bacillati</taxon>
        <taxon>Actinomycetota</taxon>
        <taxon>Actinomycetes</taxon>
        <taxon>Micrococcales</taxon>
        <taxon>Beutenbergiaceae</taxon>
        <taxon>Serinibacter</taxon>
    </lineage>
</organism>
<feature type="transmembrane region" description="Helical" evidence="7">
    <location>
        <begin position="219"/>
        <end position="243"/>
    </location>
</feature>
<reference evidence="8 9" key="1">
    <citation type="submission" date="2017-10" db="EMBL/GenBank/DDBJ databases">
        <title>Sequencing the genomes of 1000 actinobacteria strains.</title>
        <authorList>
            <person name="Klenk H.-P."/>
        </authorList>
    </citation>
    <scope>NUCLEOTIDE SEQUENCE [LARGE SCALE GENOMIC DNA]</scope>
    <source>
        <strain evidence="8 9">DSM 21801</strain>
    </source>
</reference>
<dbReference type="RefSeq" id="WP_143556938.1">
    <property type="nucleotide sequence ID" value="NZ_PDJD01000001.1"/>
</dbReference>
<evidence type="ECO:0000256" key="1">
    <source>
        <dbReference type="ARBA" id="ARBA00004651"/>
    </source>
</evidence>
<dbReference type="OrthoDB" id="3728782at2"/>
<feature type="transmembrane region" description="Helical" evidence="7">
    <location>
        <begin position="85"/>
        <end position="102"/>
    </location>
</feature>
<feature type="transmembrane region" description="Helical" evidence="7">
    <location>
        <begin position="47"/>
        <end position="65"/>
    </location>
</feature>
<accession>A0A2A9D2A5</accession>
<gene>
    <name evidence="8" type="ORF">ATL40_2066</name>
</gene>
<feature type="transmembrane region" description="Helical" evidence="7">
    <location>
        <begin position="264"/>
        <end position="283"/>
    </location>
</feature>
<dbReference type="InterPro" id="IPR050833">
    <property type="entry name" value="Poly_Biosynth_Transport"/>
</dbReference>
<comment type="subcellular location">
    <subcellularLocation>
        <location evidence="1">Cell membrane</location>
        <topology evidence="1">Multi-pass membrane protein</topology>
    </subcellularLocation>
</comment>
<protein>
    <submittedName>
        <fullName evidence="8">O-antigen/teichoic acid export membrane protein</fullName>
    </submittedName>
</protein>
<feature type="transmembrane region" description="Helical" evidence="7">
    <location>
        <begin position="123"/>
        <end position="144"/>
    </location>
</feature>
<keyword evidence="2" id="KW-1003">Cell membrane</keyword>
<feature type="transmembrane region" description="Helical" evidence="7">
    <location>
        <begin position="303"/>
        <end position="327"/>
    </location>
</feature>
<feature type="region of interest" description="Disordered" evidence="6">
    <location>
        <begin position="1"/>
        <end position="37"/>
    </location>
</feature>
<keyword evidence="5 7" id="KW-0472">Membrane</keyword>
<dbReference type="Proteomes" id="UP000224915">
    <property type="component" value="Unassembled WGS sequence"/>
</dbReference>
<name>A0A2A9D2A5_9MICO</name>
<keyword evidence="3 7" id="KW-0812">Transmembrane</keyword>
<evidence type="ECO:0000256" key="3">
    <source>
        <dbReference type="ARBA" id="ARBA00022692"/>
    </source>
</evidence>
<comment type="caution">
    <text evidence="8">The sequence shown here is derived from an EMBL/GenBank/DDBJ whole genome shotgun (WGS) entry which is preliminary data.</text>
</comment>
<dbReference type="AlphaFoldDB" id="A0A2A9D2A5"/>
<evidence type="ECO:0000256" key="5">
    <source>
        <dbReference type="ARBA" id="ARBA00023136"/>
    </source>
</evidence>